<evidence type="ECO:0008006" key="4">
    <source>
        <dbReference type="Google" id="ProtNLM"/>
    </source>
</evidence>
<sequence length="99" mass="10887">MTSAGSSAATGQWLYLSFYNWAVVVGWSVALAVAFEFLIARFLHMHSYKIAYGCRVQVLYYASSALLDSGHEAVYATVEWPLLLAQTASVMEVGVVLFL</sequence>
<comment type="caution">
    <text evidence="2">The sequence shown here is derived from an EMBL/GenBank/DDBJ whole genome shotgun (WGS) entry which is preliminary data.</text>
</comment>
<gene>
    <name evidence="2" type="ORF">QYE76_018651</name>
</gene>
<reference evidence="2" key="1">
    <citation type="submission" date="2023-07" db="EMBL/GenBank/DDBJ databases">
        <title>A chromosome-level genome assembly of Lolium multiflorum.</title>
        <authorList>
            <person name="Chen Y."/>
            <person name="Copetti D."/>
            <person name="Kolliker R."/>
            <person name="Studer B."/>
        </authorList>
    </citation>
    <scope>NUCLEOTIDE SEQUENCE</scope>
    <source>
        <strain evidence="2">02402/16</strain>
        <tissue evidence="2">Leaf</tissue>
    </source>
</reference>
<dbReference type="Proteomes" id="UP001231189">
    <property type="component" value="Unassembled WGS sequence"/>
</dbReference>
<accession>A0AAD8VEJ9</accession>
<keyword evidence="1" id="KW-0472">Membrane</keyword>
<dbReference type="EMBL" id="JAUUTY010000076">
    <property type="protein sequence ID" value="KAK1603319.1"/>
    <property type="molecule type" value="Genomic_DNA"/>
</dbReference>
<keyword evidence="3" id="KW-1185">Reference proteome</keyword>
<protein>
    <recommendedName>
        <fullName evidence="4">Very-long-chain (3R)-3-hydroxyacyl-CoA dehydratase</fullName>
    </recommendedName>
</protein>
<proteinExistence type="predicted"/>
<keyword evidence="1" id="KW-0812">Transmembrane</keyword>
<evidence type="ECO:0000313" key="3">
    <source>
        <dbReference type="Proteomes" id="UP001231189"/>
    </source>
</evidence>
<keyword evidence="1" id="KW-1133">Transmembrane helix</keyword>
<evidence type="ECO:0000313" key="2">
    <source>
        <dbReference type="EMBL" id="KAK1603319.1"/>
    </source>
</evidence>
<organism evidence="2 3">
    <name type="scientific">Lolium multiflorum</name>
    <name type="common">Italian ryegrass</name>
    <name type="synonym">Lolium perenne subsp. multiflorum</name>
    <dbReference type="NCBI Taxonomy" id="4521"/>
    <lineage>
        <taxon>Eukaryota</taxon>
        <taxon>Viridiplantae</taxon>
        <taxon>Streptophyta</taxon>
        <taxon>Embryophyta</taxon>
        <taxon>Tracheophyta</taxon>
        <taxon>Spermatophyta</taxon>
        <taxon>Magnoliopsida</taxon>
        <taxon>Liliopsida</taxon>
        <taxon>Poales</taxon>
        <taxon>Poaceae</taxon>
        <taxon>BOP clade</taxon>
        <taxon>Pooideae</taxon>
        <taxon>Poodae</taxon>
        <taxon>Poeae</taxon>
        <taxon>Poeae Chloroplast Group 2 (Poeae type)</taxon>
        <taxon>Loliodinae</taxon>
        <taxon>Loliinae</taxon>
        <taxon>Lolium</taxon>
    </lineage>
</organism>
<evidence type="ECO:0000256" key="1">
    <source>
        <dbReference type="SAM" id="Phobius"/>
    </source>
</evidence>
<name>A0AAD8VEJ9_LOLMU</name>
<dbReference type="AlphaFoldDB" id="A0AAD8VEJ9"/>
<feature type="transmembrane region" description="Helical" evidence="1">
    <location>
        <begin position="18"/>
        <end position="39"/>
    </location>
</feature>